<dbReference type="OrthoDB" id="9804023at2"/>
<dbReference type="SMART" id="SM00460">
    <property type="entry name" value="TGc"/>
    <property type="match status" value="1"/>
</dbReference>
<name>A0A1M6B5Y1_9RHOB</name>
<dbReference type="Gene3D" id="3.10.620.30">
    <property type="match status" value="1"/>
</dbReference>
<dbReference type="PANTHER" id="PTHR33490:SF1">
    <property type="entry name" value="SLL1233 PROTEIN"/>
    <property type="match status" value="1"/>
</dbReference>
<dbReference type="InterPro" id="IPR002931">
    <property type="entry name" value="Transglutaminase-like"/>
</dbReference>
<reference evidence="2 3" key="1">
    <citation type="submission" date="2016-11" db="EMBL/GenBank/DDBJ databases">
        <authorList>
            <person name="Jaros S."/>
            <person name="Januszkiewicz K."/>
            <person name="Wedrychowicz H."/>
        </authorList>
    </citation>
    <scope>NUCLEOTIDE SEQUENCE [LARGE SCALE GENOMIC DNA]</scope>
    <source>
        <strain evidence="2 3">DSM 100565</strain>
    </source>
</reference>
<dbReference type="InterPro" id="IPR013589">
    <property type="entry name" value="Bac_transglu_N"/>
</dbReference>
<dbReference type="EMBL" id="FQYO01000001">
    <property type="protein sequence ID" value="SHI44090.1"/>
    <property type="molecule type" value="Genomic_DNA"/>
</dbReference>
<gene>
    <name evidence="2" type="ORF">SAMN05444417_0795</name>
</gene>
<keyword evidence="2" id="KW-0378">Hydrolase</keyword>
<organism evidence="2 3">
    <name type="scientific">Wenxinia saemankumensis</name>
    <dbReference type="NCBI Taxonomy" id="1447782"/>
    <lineage>
        <taxon>Bacteria</taxon>
        <taxon>Pseudomonadati</taxon>
        <taxon>Pseudomonadota</taxon>
        <taxon>Alphaproteobacteria</taxon>
        <taxon>Rhodobacterales</taxon>
        <taxon>Roseobacteraceae</taxon>
        <taxon>Wenxinia</taxon>
    </lineage>
</organism>
<dbReference type="SUPFAM" id="SSF54001">
    <property type="entry name" value="Cysteine proteinases"/>
    <property type="match status" value="1"/>
</dbReference>
<keyword evidence="2" id="KW-0645">Protease</keyword>
<feature type="domain" description="Transglutaminase-like" evidence="1">
    <location>
        <begin position="173"/>
        <end position="242"/>
    </location>
</feature>
<dbReference type="Pfam" id="PF01841">
    <property type="entry name" value="Transglut_core"/>
    <property type="match status" value="1"/>
</dbReference>
<dbReference type="STRING" id="1447782.SAMN05444417_0795"/>
<evidence type="ECO:0000313" key="3">
    <source>
        <dbReference type="Proteomes" id="UP000184292"/>
    </source>
</evidence>
<dbReference type="Proteomes" id="UP000184292">
    <property type="component" value="Unassembled WGS sequence"/>
</dbReference>
<dbReference type="Pfam" id="PF08379">
    <property type="entry name" value="Bact_transglu_N"/>
    <property type="match status" value="1"/>
</dbReference>
<dbReference type="GO" id="GO:0006508">
    <property type="term" value="P:proteolysis"/>
    <property type="evidence" value="ECO:0007669"/>
    <property type="project" value="UniProtKB-KW"/>
</dbReference>
<evidence type="ECO:0000259" key="1">
    <source>
        <dbReference type="SMART" id="SM00460"/>
    </source>
</evidence>
<protein>
    <submittedName>
        <fullName evidence="2">Transglutaminase-like enzyme, putative cysteine protease</fullName>
    </submittedName>
</protein>
<dbReference type="GO" id="GO:0008233">
    <property type="term" value="F:peptidase activity"/>
    <property type="evidence" value="ECO:0007669"/>
    <property type="project" value="UniProtKB-KW"/>
</dbReference>
<sequence length="302" mass="32135">MPKLVIDHSTVYVYRVPVALGPHRLMLRPRETRDLRLVEFELATSPTGTITWSQDVAGNAVAEAQFIGTAPRLAIRSRAIVDLSAPAWPIFPIAAGAVSWPFDYQPDDRVDLGALARPRSRDAGDRLSRWTRGFVLGEPTDTLSLLKDIANGVSAAALYEARETEGTQSPEQTLDLGRGTCRDLAVLLAEAVRTLGFGARVVSGYLYDPDDALIGAMGAGSTHAWVEIFVPGAGWIPFDPTNRAVGSANLIPVAVARRIEQVSPISGSHGGGPKDLVGLSVEVTVAPVEDGGVLSDLPPSVR</sequence>
<dbReference type="RefSeq" id="WP_073326477.1">
    <property type="nucleotide sequence ID" value="NZ_FQYO01000001.1"/>
</dbReference>
<dbReference type="InterPro" id="IPR038765">
    <property type="entry name" value="Papain-like_cys_pep_sf"/>
</dbReference>
<dbReference type="PANTHER" id="PTHR33490">
    <property type="entry name" value="BLR5614 PROTEIN-RELATED"/>
    <property type="match status" value="1"/>
</dbReference>
<proteinExistence type="predicted"/>
<accession>A0A1M6B5Y1</accession>
<evidence type="ECO:0000313" key="2">
    <source>
        <dbReference type="EMBL" id="SHI44090.1"/>
    </source>
</evidence>
<dbReference type="AlphaFoldDB" id="A0A1M6B5Y1"/>
<keyword evidence="3" id="KW-1185">Reference proteome</keyword>